<evidence type="ECO:0000313" key="2">
    <source>
        <dbReference type="Proteomes" id="UP000016023"/>
    </source>
</evidence>
<dbReference type="HOGENOM" id="CLU_2555459_0_0_10"/>
<gene>
    <name evidence="1" type="ORF">HMPREF9140_01062</name>
</gene>
<organism evidence="1 2">
    <name type="scientific">Prevotella micans F0438</name>
    <dbReference type="NCBI Taxonomy" id="883158"/>
    <lineage>
        <taxon>Bacteria</taxon>
        <taxon>Pseudomonadati</taxon>
        <taxon>Bacteroidota</taxon>
        <taxon>Bacteroidia</taxon>
        <taxon>Bacteroidales</taxon>
        <taxon>Prevotellaceae</taxon>
        <taxon>Prevotella</taxon>
    </lineage>
</organism>
<keyword evidence="2" id="KW-1185">Reference proteome</keyword>
<protein>
    <submittedName>
        <fullName evidence="1">Uncharacterized protein</fullName>
    </submittedName>
</protein>
<dbReference type="Proteomes" id="UP000016023">
    <property type="component" value="Unassembled WGS sequence"/>
</dbReference>
<dbReference type="EMBL" id="AGWK01000029">
    <property type="protein sequence ID" value="EHO71194.1"/>
    <property type="molecule type" value="Genomic_DNA"/>
</dbReference>
<proteinExistence type="predicted"/>
<comment type="caution">
    <text evidence="1">The sequence shown here is derived from an EMBL/GenBank/DDBJ whole genome shotgun (WGS) entry which is preliminary data.</text>
</comment>
<evidence type="ECO:0000313" key="1">
    <source>
        <dbReference type="EMBL" id="EHO71194.1"/>
    </source>
</evidence>
<reference evidence="1 2" key="1">
    <citation type="submission" date="2011-12" db="EMBL/GenBank/DDBJ databases">
        <title>The Genome Sequence of Prevotella micans F0438.</title>
        <authorList>
            <consortium name="The Broad Institute Genome Sequencing Platform"/>
            <person name="Earl A."/>
            <person name="Ward D."/>
            <person name="Feldgarden M."/>
            <person name="Gevers D."/>
            <person name="Izard J."/>
            <person name="Baranova O.V."/>
            <person name="Blanton J.M."/>
            <person name="Wade W.G."/>
            <person name="Dewhirst F.E."/>
            <person name="Young S.K."/>
            <person name="Zeng Q."/>
            <person name="Gargeya S."/>
            <person name="Fitzgerald M."/>
            <person name="Haas B."/>
            <person name="Abouelleil A."/>
            <person name="Alvarado L."/>
            <person name="Arachchi H.M."/>
            <person name="Berlin A."/>
            <person name="Chapman S.B."/>
            <person name="Gearin G."/>
            <person name="Goldberg J."/>
            <person name="Griggs A."/>
            <person name="Gujja S."/>
            <person name="Hansen M."/>
            <person name="Heiman D."/>
            <person name="Howarth C."/>
            <person name="Larimer J."/>
            <person name="Lui A."/>
            <person name="MacDonald P.J.P."/>
            <person name="McCowen C."/>
            <person name="Montmayeur A."/>
            <person name="Murphy C."/>
            <person name="Neiman D."/>
            <person name="Pearson M."/>
            <person name="Priest M."/>
            <person name="Roberts A."/>
            <person name="Saif S."/>
            <person name="Shea T."/>
            <person name="Sisk P."/>
            <person name="Stolte C."/>
            <person name="Sykes S."/>
            <person name="Wortman J."/>
            <person name="Nusbaum C."/>
            <person name="Birren B."/>
        </authorList>
    </citation>
    <scope>NUCLEOTIDE SEQUENCE [LARGE SCALE GENOMIC DNA]</scope>
    <source>
        <strain evidence="1 2">F0438</strain>
    </source>
</reference>
<sequence>MKTKSILTIVIGLEHYPATGTYGYVNSNGYNYWFKIKEIPKKLLKQRKVWHKYQSTEKIAPYDHSYWTLDYDITTGKIKFIE</sequence>
<dbReference type="AlphaFoldDB" id="H1Q2C4"/>
<dbReference type="RefSeq" id="WP_006952316.1">
    <property type="nucleotide sequence ID" value="NZ_JH594522.1"/>
</dbReference>
<dbReference type="PATRIC" id="fig|883158.3.peg.1071"/>
<accession>H1Q2C4</accession>
<name>H1Q2C4_9BACT</name>